<proteinExistence type="predicted"/>
<keyword evidence="3" id="KW-1185">Reference proteome</keyword>
<name>A0AAD3CUN7_9STRA</name>
<feature type="signal peptide" evidence="1">
    <location>
        <begin position="1"/>
        <end position="27"/>
    </location>
</feature>
<gene>
    <name evidence="2" type="ORF">CTEN210_08863</name>
</gene>
<evidence type="ECO:0000256" key="1">
    <source>
        <dbReference type="SAM" id="SignalP"/>
    </source>
</evidence>
<sequence length="327" mass="36937">MTYFKGTILAIVCSVASLSSPTSMVAAFSMPMFTEQKTMQRTTPSKTDGVEIEIPNFDELFGRIKEVSPLAALAIDGKEGNFQVADELYPSSLKWKKVESNKRKTVHQIEKIDNFQGLGCPMVRFRASLKGPCIGMKFASFIMDLEERKKWDPQIEQVDEIFPIYDVDAANIAMDFQYGDCKRLGIGYCQTKSNPVVDGREQLILCGIQDMPNQSTVIWGTELEEWHNHLFPQDIPRRTRAKSHLFASTLVPTGPDSFDVEYILQLEVGGNIPAFLTTPVLVQTVKGMFNYAEKTFGDEEVMAPWVKQQEEIQDSMIAERQQLLMPL</sequence>
<dbReference type="AlphaFoldDB" id="A0AAD3CUN7"/>
<evidence type="ECO:0000313" key="3">
    <source>
        <dbReference type="Proteomes" id="UP001054902"/>
    </source>
</evidence>
<accession>A0AAD3CUN7</accession>
<dbReference type="Gene3D" id="3.30.530.20">
    <property type="match status" value="1"/>
</dbReference>
<comment type="caution">
    <text evidence="2">The sequence shown here is derived from an EMBL/GenBank/DDBJ whole genome shotgun (WGS) entry which is preliminary data.</text>
</comment>
<dbReference type="EMBL" id="BLLK01000045">
    <property type="protein sequence ID" value="GFH52387.1"/>
    <property type="molecule type" value="Genomic_DNA"/>
</dbReference>
<dbReference type="Proteomes" id="UP001054902">
    <property type="component" value="Unassembled WGS sequence"/>
</dbReference>
<dbReference type="SUPFAM" id="SSF55961">
    <property type="entry name" value="Bet v1-like"/>
    <property type="match status" value="1"/>
</dbReference>
<organism evidence="2 3">
    <name type="scientific">Chaetoceros tenuissimus</name>
    <dbReference type="NCBI Taxonomy" id="426638"/>
    <lineage>
        <taxon>Eukaryota</taxon>
        <taxon>Sar</taxon>
        <taxon>Stramenopiles</taxon>
        <taxon>Ochrophyta</taxon>
        <taxon>Bacillariophyta</taxon>
        <taxon>Coscinodiscophyceae</taxon>
        <taxon>Chaetocerotophycidae</taxon>
        <taxon>Chaetocerotales</taxon>
        <taxon>Chaetocerotaceae</taxon>
        <taxon>Chaetoceros</taxon>
    </lineage>
</organism>
<reference evidence="2 3" key="1">
    <citation type="journal article" date="2021" name="Sci. Rep.">
        <title>The genome of the diatom Chaetoceros tenuissimus carries an ancient integrated fragment of an extant virus.</title>
        <authorList>
            <person name="Hongo Y."/>
            <person name="Kimura K."/>
            <person name="Takaki Y."/>
            <person name="Yoshida Y."/>
            <person name="Baba S."/>
            <person name="Kobayashi G."/>
            <person name="Nagasaki K."/>
            <person name="Hano T."/>
            <person name="Tomaru Y."/>
        </authorList>
    </citation>
    <scope>NUCLEOTIDE SEQUENCE [LARGE SCALE GENOMIC DNA]</scope>
    <source>
        <strain evidence="2 3">NIES-3715</strain>
    </source>
</reference>
<dbReference type="CDD" id="cd00177">
    <property type="entry name" value="START"/>
    <property type="match status" value="1"/>
</dbReference>
<evidence type="ECO:0000313" key="2">
    <source>
        <dbReference type="EMBL" id="GFH52387.1"/>
    </source>
</evidence>
<keyword evidence="1" id="KW-0732">Signal</keyword>
<evidence type="ECO:0008006" key="4">
    <source>
        <dbReference type="Google" id="ProtNLM"/>
    </source>
</evidence>
<dbReference type="InterPro" id="IPR023393">
    <property type="entry name" value="START-like_dom_sf"/>
</dbReference>
<protein>
    <recommendedName>
        <fullName evidence="4">START domain-containing protein</fullName>
    </recommendedName>
</protein>
<feature type="chain" id="PRO_5042208587" description="START domain-containing protein" evidence="1">
    <location>
        <begin position="28"/>
        <end position="327"/>
    </location>
</feature>